<dbReference type="SUPFAM" id="SSF47336">
    <property type="entry name" value="ACP-like"/>
    <property type="match status" value="1"/>
</dbReference>
<organism evidence="5 6">
    <name type="scientific">Dichomitus squalens (strain LYAD-421)</name>
    <name type="common">Western red white-rot fungus</name>
    <dbReference type="NCBI Taxonomy" id="732165"/>
    <lineage>
        <taxon>Eukaryota</taxon>
        <taxon>Fungi</taxon>
        <taxon>Dikarya</taxon>
        <taxon>Basidiomycota</taxon>
        <taxon>Agaricomycotina</taxon>
        <taxon>Agaricomycetes</taxon>
        <taxon>Polyporales</taxon>
        <taxon>Polyporaceae</taxon>
        <taxon>Dichomitus</taxon>
    </lineage>
</organism>
<dbReference type="EMBL" id="JH719410">
    <property type="protein sequence ID" value="EJF61432.1"/>
    <property type="molecule type" value="Genomic_DNA"/>
</dbReference>
<dbReference type="OMA" id="RANWIRS"/>
<dbReference type="SUPFAM" id="SSF56801">
    <property type="entry name" value="Acetyl-CoA synthetase-like"/>
    <property type="match status" value="1"/>
</dbReference>
<dbReference type="SUPFAM" id="SSF51735">
    <property type="entry name" value="NAD(P)-binding Rossmann-fold domains"/>
    <property type="match status" value="1"/>
</dbReference>
<reference evidence="5 6" key="1">
    <citation type="journal article" date="2012" name="Science">
        <title>The Paleozoic origin of enzymatic lignin decomposition reconstructed from 31 fungal genomes.</title>
        <authorList>
            <person name="Floudas D."/>
            <person name="Binder M."/>
            <person name="Riley R."/>
            <person name="Barry K."/>
            <person name="Blanchette R.A."/>
            <person name="Henrissat B."/>
            <person name="Martinez A.T."/>
            <person name="Otillar R."/>
            <person name="Spatafora J.W."/>
            <person name="Yadav J.S."/>
            <person name="Aerts A."/>
            <person name="Benoit I."/>
            <person name="Boyd A."/>
            <person name="Carlson A."/>
            <person name="Copeland A."/>
            <person name="Coutinho P.M."/>
            <person name="de Vries R.P."/>
            <person name="Ferreira P."/>
            <person name="Findley K."/>
            <person name="Foster B."/>
            <person name="Gaskell J."/>
            <person name="Glotzer D."/>
            <person name="Gorecki P."/>
            <person name="Heitman J."/>
            <person name="Hesse C."/>
            <person name="Hori C."/>
            <person name="Igarashi K."/>
            <person name="Jurgens J.A."/>
            <person name="Kallen N."/>
            <person name="Kersten P."/>
            <person name="Kohler A."/>
            <person name="Kuees U."/>
            <person name="Kumar T.K.A."/>
            <person name="Kuo A."/>
            <person name="LaButti K."/>
            <person name="Larrondo L.F."/>
            <person name="Lindquist E."/>
            <person name="Ling A."/>
            <person name="Lombard V."/>
            <person name="Lucas S."/>
            <person name="Lundell T."/>
            <person name="Martin R."/>
            <person name="McLaughlin D.J."/>
            <person name="Morgenstern I."/>
            <person name="Morin E."/>
            <person name="Murat C."/>
            <person name="Nagy L.G."/>
            <person name="Nolan M."/>
            <person name="Ohm R.A."/>
            <person name="Patyshakuliyeva A."/>
            <person name="Rokas A."/>
            <person name="Ruiz-Duenas F.J."/>
            <person name="Sabat G."/>
            <person name="Salamov A."/>
            <person name="Samejima M."/>
            <person name="Schmutz J."/>
            <person name="Slot J.C."/>
            <person name="St John F."/>
            <person name="Stenlid J."/>
            <person name="Sun H."/>
            <person name="Sun S."/>
            <person name="Syed K."/>
            <person name="Tsang A."/>
            <person name="Wiebenga A."/>
            <person name="Young D."/>
            <person name="Pisabarro A."/>
            <person name="Eastwood D.C."/>
            <person name="Martin F."/>
            <person name="Cullen D."/>
            <person name="Grigoriev I.V."/>
            <person name="Hibbett D.S."/>
        </authorList>
    </citation>
    <scope>NUCLEOTIDE SEQUENCE [LARGE SCALE GENOMIC DNA]</scope>
    <source>
        <strain evidence="5 6">LYAD-421 SS1</strain>
    </source>
</reference>
<dbReference type="InterPro" id="IPR000873">
    <property type="entry name" value="AMP-dep_synth/lig_dom"/>
</dbReference>
<evidence type="ECO:0000259" key="4">
    <source>
        <dbReference type="Pfam" id="PF07993"/>
    </source>
</evidence>
<dbReference type="InterPro" id="IPR020845">
    <property type="entry name" value="AMP-binding_CS"/>
</dbReference>
<dbReference type="RefSeq" id="XP_007365877.1">
    <property type="nucleotide sequence ID" value="XM_007365815.1"/>
</dbReference>
<dbReference type="PANTHER" id="PTHR43439:SF2">
    <property type="entry name" value="ENZYME, PUTATIVE (JCVI)-RELATED"/>
    <property type="match status" value="1"/>
</dbReference>
<dbReference type="InterPro" id="IPR051414">
    <property type="entry name" value="Adenylate-forming_Reductase"/>
</dbReference>
<evidence type="ECO:0000313" key="5">
    <source>
        <dbReference type="EMBL" id="EJF61432.1"/>
    </source>
</evidence>
<dbReference type="InterPro" id="IPR042099">
    <property type="entry name" value="ANL_N_sf"/>
</dbReference>
<keyword evidence="1" id="KW-0596">Phosphopantetheine</keyword>
<evidence type="ECO:0000259" key="3">
    <source>
        <dbReference type="Pfam" id="PF00501"/>
    </source>
</evidence>
<sequence length="1075" mass="118446">MSFCGIPEELTIRTQQGVGSSTWTRPPFYGNLTIPELYEFHAENSPDHPVIVYQNTDNVLQTLRFKDIIHGVRKAASATLPNMHQFPTETGTQVGILASVDFPTYFTLVLGIMYVGYTPFPISVRNSAPAIADLLRKTATMVLLVSADSAMQHLACEARALLATEGYEINLVDAPTYDDLYNSNDGGAQFNAPSRRHTTGGDTAVILHSSGSTSYPKPIHLLHRNLSKWAFAPYFGDMDLADIRISMHCVPMFRKSASAMHLLQPQVGFGAVITTFRPSVPPIAPTAENVLHAAMSTECKGMICVPAFVETWALDLRCLALLRNFDFIIVGGAALSINIGNGLVEQGVRLFTVYGATEIGVVVRHMALARPMSGDKWSYFSISPAVEYGRLAQQSQPGVFELVILDCTSWSPNVFNTTFRGRAAYATGDLLEVHPTDQNYFRVFGRVDDQITLSNGEKVNQSGLVQDPEIAVAVVFGSGRAQVGVIIQPREPFNRNNVSELQAFRDRIWPTVERVNAYTPSHSHIFKEMITVTDASKPFSLTSKGTPRRHLCLHEYREEIYRVYDKIDSYALGGIPLPRSWDKQSVNAYVRSVVLEAMNVPWIKDEDNLLQHGCDSLRANWIRSTLARALETAHEHAPYIPHNLVYAYPTIGDLTTYVCTSLSMGGRGREDEHASHILQMKSLVDCYSHFPSPEWHEPCSGRAEGTYREVVLITGTTGALGSHLLSQLLRDPRVVRVYVLGRVSSAGCTDLRERQRESFNKWGLDGESLDGATVTFHVANLTKEDLGLDSALLLEVRSTVTTIIHGAWRVDFNATLASFEPLLSGTRHLVDIALSSLVPGGPKLLLVSSVSALQNYVSDSPAVESIDYGPEVALGTGYGESKWVAEQVLHCAALYTGLRTVSVRVGQLSGDTHIGSWNTKEWIPSLLRISKRLGAIPAMDTNISWVPIDVAACALLQMRHSCHPVLHLTSPCPVPWMDIFGPLSVKLEVSLTSPLDWISRMRQLEPDVLIGARGTECGMDALSGWFEVAMSTERSDIILCNERAVEASECLAALGRLGEGDVLRWIAFWNSTEFL</sequence>
<feature type="domain" description="Thioester reductase (TE)" evidence="4">
    <location>
        <begin position="713"/>
        <end position="953"/>
    </location>
</feature>
<protein>
    <submittedName>
        <fullName evidence="5">Acetyl-CoA synthetase-like protein</fullName>
    </submittedName>
</protein>
<dbReference type="InterPro" id="IPR036736">
    <property type="entry name" value="ACP-like_sf"/>
</dbReference>
<evidence type="ECO:0000313" key="6">
    <source>
        <dbReference type="Proteomes" id="UP000053319"/>
    </source>
</evidence>
<proteinExistence type="predicted"/>
<dbReference type="PROSITE" id="PS00455">
    <property type="entry name" value="AMP_BINDING"/>
    <property type="match status" value="1"/>
</dbReference>
<evidence type="ECO:0000256" key="2">
    <source>
        <dbReference type="ARBA" id="ARBA00022553"/>
    </source>
</evidence>
<dbReference type="Gene3D" id="3.40.50.12780">
    <property type="entry name" value="N-terminal domain of ligase-like"/>
    <property type="match status" value="1"/>
</dbReference>
<dbReference type="AlphaFoldDB" id="R7T2B7"/>
<dbReference type="GeneID" id="18842979"/>
<dbReference type="Proteomes" id="UP000053319">
    <property type="component" value="Unassembled WGS sequence"/>
</dbReference>
<gene>
    <name evidence="5" type="ORF">DICSQDRAFT_60648</name>
</gene>
<keyword evidence="2" id="KW-0597">Phosphoprotein</keyword>
<dbReference type="OrthoDB" id="429813at2759"/>
<accession>R7T2B7</accession>
<dbReference type="KEGG" id="dsq:DICSQDRAFT_60648"/>
<dbReference type="HOGENOM" id="CLU_002220_1_0_1"/>
<dbReference type="Pfam" id="PF00501">
    <property type="entry name" value="AMP-binding"/>
    <property type="match status" value="1"/>
</dbReference>
<dbReference type="InterPro" id="IPR036291">
    <property type="entry name" value="NAD(P)-bd_dom_sf"/>
</dbReference>
<dbReference type="PANTHER" id="PTHR43439">
    <property type="entry name" value="PHENYLACETATE-COENZYME A LIGASE"/>
    <property type="match status" value="1"/>
</dbReference>
<feature type="domain" description="AMP-dependent synthetase/ligase" evidence="3">
    <location>
        <begin position="41"/>
        <end position="375"/>
    </location>
</feature>
<dbReference type="Gene3D" id="3.40.50.720">
    <property type="entry name" value="NAD(P)-binding Rossmann-like Domain"/>
    <property type="match status" value="1"/>
</dbReference>
<evidence type="ECO:0000256" key="1">
    <source>
        <dbReference type="ARBA" id="ARBA00022450"/>
    </source>
</evidence>
<dbReference type="InterPro" id="IPR013120">
    <property type="entry name" value="FAR_NAD-bd"/>
</dbReference>
<dbReference type="Pfam" id="PF07993">
    <property type="entry name" value="NAD_binding_4"/>
    <property type="match status" value="1"/>
</dbReference>
<dbReference type="Pfam" id="PF23562">
    <property type="entry name" value="AMP-binding_C_3"/>
    <property type="match status" value="1"/>
</dbReference>
<name>R7T2B7_DICSQ</name>